<accession>G0LHT1</accession>
<dbReference type="AlphaFoldDB" id="G0LHT1"/>
<evidence type="ECO:0000313" key="1">
    <source>
        <dbReference type="EMBL" id="CCC39319.1"/>
    </source>
</evidence>
<dbReference type="Proteomes" id="UP000007954">
    <property type="component" value="Chromosome"/>
</dbReference>
<reference evidence="1 2" key="1">
    <citation type="journal article" date="2011" name="PLoS ONE">
        <title>Haloquadratum walsbyi: limited diversity in a global pond.</title>
        <authorList>
            <person name="Dyall-Smith M."/>
            <person name="Pfeiffer F."/>
            <person name="Klee K."/>
            <person name="Palm P."/>
            <person name="Gross K."/>
            <person name="Schuster S.C."/>
            <person name="Rampp M."/>
            <person name="Oesterhelt D."/>
        </authorList>
    </citation>
    <scope>NUCLEOTIDE SEQUENCE [LARGE SCALE GENOMIC DNA]</scope>
    <source>
        <strain evidence="2">DSM 16854 / JCM 12705 / C23</strain>
    </source>
</reference>
<name>G0LHT1_HALWC</name>
<evidence type="ECO:0000313" key="2">
    <source>
        <dbReference type="Proteomes" id="UP000007954"/>
    </source>
</evidence>
<dbReference type="RefSeq" id="WP_014555207.1">
    <property type="nucleotide sequence ID" value="NC_017459.1"/>
</dbReference>
<dbReference type="KEGG" id="hwc:Hqrw_1363"/>
<sequence>MSWRVFAAIAVACLLALAGYGYVAPDDPTPTTSPALNSTAISDETLADAEFPEGFSRSEIDIATARRLSITFLRTEPVSGVALERFRPGAYADYQYEAGATRARFRLDVHNGYADVSQNDVYVESNVRHSRSGRNGRIAFKMTNGSVGETRFRAADSMWAVVSRILTIGEFRVIQVTENTGERRIRYAITDVAVRNATDVRGYLTVDEDGVVREAQLLYGQAGEPKRFQYSVTSRSASGVVPPAWLPAARADNHFERGFEANTGSIVDATNDSENGSQ</sequence>
<dbReference type="GeneID" id="12446010"/>
<gene>
    <name evidence="1" type="ordered locus">Hqrw_1363</name>
</gene>
<organism evidence="1 2">
    <name type="scientific">Haloquadratum walsbyi (strain DSM 16854 / JCM 12705 / C23)</name>
    <dbReference type="NCBI Taxonomy" id="768065"/>
    <lineage>
        <taxon>Archaea</taxon>
        <taxon>Methanobacteriati</taxon>
        <taxon>Methanobacteriota</taxon>
        <taxon>Stenosarchaea group</taxon>
        <taxon>Halobacteria</taxon>
        <taxon>Halobacteriales</taxon>
        <taxon>Haloferacaceae</taxon>
        <taxon>Haloquadratum</taxon>
    </lineage>
</organism>
<dbReference type="EMBL" id="FR746099">
    <property type="protein sequence ID" value="CCC39319.1"/>
    <property type="molecule type" value="Genomic_DNA"/>
</dbReference>
<dbReference type="OrthoDB" id="325525at2157"/>
<proteinExistence type="predicted"/>
<dbReference type="HOGENOM" id="CLU_999680_0_0_2"/>
<protein>
    <submittedName>
        <fullName evidence="1">Uncharacterized protein</fullName>
    </submittedName>
</protein>